<dbReference type="Pfam" id="PF00092">
    <property type="entry name" value="VWA"/>
    <property type="match status" value="1"/>
</dbReference>
<feature type="signal peptide" evidence="2">
    <location>
        <begin position="1"/>
        <end position="19"/>
    </location>
</feature>
<dbReference type="SMART" id="SM00209">
    <property type="entry name" value="TSP1"/>
    <property type="match status" value="1"/>
</dbReference>
<dbReference type="InterPro" id="IPR002035">
    <property type="entry name" value="VWF_A"/>
</dbReference>
<feature type="domain" description="VWFA" evidence="3">
    <location>
        <begin position="96"/>
        <end position="268"/>
    </location>
</feature>
<feature type="domain" description="ShKT" evidence="4">
    <location>
        <begin position="396"/>
        <end position="430"/>
    </location>
</feature>
<dbReference type="EMBL" id="JBJQND010000009">
    <property type="protein sequence ID" value="KAL3865537.1"/>
    <property type="molecule type" value="Genomic_DNA"/>
</dbReference>
<protein>
    <submittedName>
        <fullName evidence="5">Uncharacterized protein</fullName>
    </submittedName>
</protein>
<gene>
    <name evidence="5" type="ORF">ACJMK2_042913</name>
</gene>
<comment type="caution">
    <text evidence="1">Lacks conserved residue(s) required for the propagation of feature annotation.</text>
</comment>
<proteinExistence type="predicted"/>
<dbReference type="PANTHER" id="PTHR24020:SF20">
    <property type="entry name" value="PH DOMAIN-CONTAINING PROTEIN"/>
    <property type="match status" value="1"/>
</dbReference>
<evidence type="ECO:0000313" key="6">
    <source>
        <dbReference type="Proteomes" id="UP001634394"/>
    </source>
</evidence>
<comment type="caution">
    <text evidence="5">The sequence shown here is derived from an EMBL/GenBank/DDBJ whole genome shotgun (WGS) entry which is preliminary data.</text>
</comment>
<organism evidence="5 6">
    <name type="scientific">Sinanodonta woodiana</name>
    <name type="common">Chinese pond mussel</name>
    <name type="synonym">Anodonta woodiana</name>
    <dbReference type="NCBI Taxonomy" id="1069815"/>
    <lineage>
        <taxon>Eukaryota</taxon>
        <taxon>Metazoa</taxon>
        <taxon>Spiralia</taxon>
        <taxon>Lophotrochozoa</taxon>
        <taxon>Mollusca</taxon>
        <taxon>Bivalvia</taxon>
        <taxon>Autobranchia</taxon>
        <taxon>Heteroconchia</taxon>
        <taxon>Palaeoheterodonta</taxon>
        <taxon>Unionida</taxon>
        <taxon>Unionoidea</taxon>
        <taxon>Unionidae</taxon>
        <taxon>Unioninae</taxon>
        <taxon>Sinanodonta</taxon>
    </lineage>
</organism>
<feature type="chain" id="PRO_5044757372" evidence="2">
    <location>
        <begin position="20"/>
        <end position="483"/>
    </location>
</feature>
<keyword evidence="2" id="KW-0732">Signal</keyword>
<dbReference type="Gene3D" id="2.20.100.10">
    <property type="entry name" value="Thrombospondin type-1 (TSP1) repeat"/>
    <property type="match status" value="1"/>
</dbReference>
<dbReference type="PRINTS" id="PR00453">
    <property type="entry name" value="VWFADOMAIN"/>
</dbReference>
<sequence length="483" mass="52929">MIFLAPLTILFGILVLSRADECSLGIARCSWEAWNPWGSCSVSCGVGITTRNRGLCCKEGQEFNACLKECAIANEAFDQKACNESCEGDCFKGVGDIIFLLDSSGSISSEQFQKIKSFVKTVVNSLDIFPSHTRVAVATFSQTTNFEFHLGEHNSAADLFKAIDSITRAGEGTRLSAALETILSQGFQGARDGVPKIIILITDGRSKYPALARVLARRARNDGFLIYTVGIGNQTDDNELWHIASTPEGRFFFRIDDPNYLRNIKESLDKAPCTETISNSTLTTDGTTESPQENATCVDTAPDCVKYGKDVCTDYSPWAHAHCELYCGFCQGKPTKPPVCVDKNHNCASYGKDVCVSTSYIGWVQENCQKFCGICHDDSETTTSSTIATTTAVKICEDLKSDCDGYKHACQDKQFEAFLRANCPATCGFCQSHKMINATVHNGVQCPEWKIPAECIIDESDPNCCPFPVCPESYMFTAEKLLL</sequence>
<dbReference type="CDD" id="cd01450">
    <property type="entry name" value="vWFA_subfamily_ECM"/>
    <property type="match status" value="1"/>
</dbReference>
<evidence type="ECO:0000256" key="2">
    <source>
        <dbReference type="SAM" id="SignalP"/>
    </source>
</evidence>
<name>A0ABD3VYI9_SINWO</name>
<evidence type="ECO:0000313" key="5">
    <source>
        <dbReference type="EMBL" id="KAL3865537.1"/>
    </source>
</evidence>
<keyword evidence="1" id="KW-1015">Disulfide bond</keyword>
<reference evidence="5 6" key="1">
    <citation type="submission" date="2024-11" db="EMBL/GenBank/DDBJ databases">
        <title>Chromosome-level genome assembly of the freshwater bivalve Anodonta woodiana.</title>
        <authorList>
            <person name="Chen X."/>
        </authorList>
    </citation>
    <scope>NUCLEOTIDE SEQUENCE [LARGE SCALE GENOMIC DNA]</scope>
    <source>
        <strain evidence="5">MN2024</strain>
        <tissue evidence="5">Gills</tissue>
    </source>
</reference>
<evidence type="ECO:0000259" key="3">
    <source>
        <dbReference type="PROSITE" id="PS50234"/>
    </source>
</evidence>
<evidence type="ECO:0000259" key="4">
    <source>
        <dbReference type="PROSITE" id="PS51670"/>
    </source>
</evidence>
<keyword evidence="6" id="KW-1185">Reference proteome</keyword>
<dbReference type="PROSITE" id="PS51670">
    <property type="entry name" value="SHKT"/>
    <property type="match status" value="2"/>
</dbReference>
<dbReference type="PANTHER" id="PTHR24020">
    <property type="entry name" value="COLLAGEN ALPHA"/>
    <property type="match status" value="1"/>
</dbReference>
<dbReference type="InterPro" id="IPR003582">
    <property type="entry name" value="ShKT_dom"/>
</dbReference>
<dbReference type="PROSITE" id="PS50234">
    <property type="entry name" value="VWFA"/>
    <property type="match status" value="1"/>
</dbReference>
<dbReference type="Pfam" id="PF01549">
    <property type="entry name" value="ShK"/>
    <property type="match status" value="3"/>
</dbReference>
<evidence type="ECO:0000256" key="1">
    <source>
        <dbReference type="PROSITE-ProRule" id="PRU01005"/>
    </source>
</evidence>
<dbReference type="InterPro" id="IPR050525">
    <property type="entry name" value="ECM_Assembly_Org"/>
</dbReference>
<dbReference type="SUPFAM" id="SSF82895">
    <property type="entry name" value="TSP-1 type 1 repeat"/>
    <property type="match status" value="1"/>
</dbReference>
<dbReference type="InterPro" id="IPR036383">
    <property type="entry name" value="TSP1_rpt_sf"/>
</dbReference>
<dbReference type="InterPro" id="IPR000884">
    <property type="entry name" value="TSP1_rpt"/>
</dbReference>
<dbReference type="SMART" id="SM00254">
    <property type="entry name" value="ShKT"/>
    <property type="match status" value="3"/>
</dbReference>
<dbReference type="Gene3D" id="1.10.10.1940">
    <property type="match status" value="2"/>
</dbReference>
<feature type="disulfide bond" evidence="1">
    <location>
        <begin position="396"/>
        <end position="430"/>
    </location>
</feature>
<feature type="domain" description="ShKT" evidence="4">
    <location>
        <begin position="340"/>
        <end position="375"/>
    </location>
</feature>
<dbReference type="Proteomes" id="UP001634394">
    <property type="component" value="Unassembled WGS sequence"/>
</dbReference>
<dbReference type="SUPFAM" id="SSF53300">
    <property type="entry name" value="vWA-like"/>
    <property type="match status" value="1"/>
</dbReference>
<dbReference type="InterPro" id="IPR036465">
    <property type="entry name" value="vWFA_dom_sf"/>
</dbReference>
<accession>A0ABD3VYI9</accession>
<dbReference type="Gene3D" id="3.40.50.410">
    <property type="entry name" value="von Willebrand factor, type A domain"/>
    <property type="match status" value="1"/>
</dbReference>
<dbReference type="AlphaFoldDB" id="A0ABD3VYI9"/>
<dbReference type="SMART" id="SM00327">
    <property type="entry name" value="VWA"/>
    <property type="match status" value="1"/>
</dbReference>
<dbReference type="PROSITE" id="PS50092">
    <property type="entry name" value="TSP1"/>
    <property type="match status" value="1"/>
</dbReference>